<dbReference type="InterPro" id="IPR037923">
    <property type="entry name" value="HTH-like"/>
</dbReference>
<keyword evidence="2 5" id="KW-0238">DNA-binding</keyword>
<dbReference type="InterPro" id="IPR014710">
    <property type="entry name" value="RmlC-like_jellyroll"/>
</dbReference>
<evidence type="ECO:0000259" key="4">
    <source>
        <dbReference type="PROSITE" id="PS01124"/>
    </source>
</evidence>
<proteinExistence type="predicted"/>
<dbReference type="SUPFAM" id="SSF51215">
    <property type="entry name" value="Regulatory protein AraC"/>
    <property type="match status" value="1"/>
</dbReference>
<dbReference type="GO" id="GO:0003700">
    <property type="term" value="F:DNA-binding transcription factor activity"/>
    <property type="evidence" value="ECO:0007669"/>
    <property type="project" value="InterPro"/>
</dbReference>
<dbReference type="RefSeq" id="WP_183604610.1">
    <property type="nucleotide sequence ID" value="NZ_JACHXK010000036.1"/>
</dbReference>
<dbReference type="InterPro" id="IPR009057">
    <property type="entry name" value="Homeodomain-like_sf"/>
</dbReference>
<protein>
    <submittedName>
        <fullName evidence="5">AraC-like DNA-binding protein</fullName>
    </submittedName>
</protein>
<dbReference type="PANTHER" id="PTHR43280">
    <property type="entry name" value="ARAC-FAMILY TRANSCRIPTIONAL REGULATOR"/>
    <property type="match status" value="1"/>
</dbReference>
<evidence type="ECO:0000313" key="6">
    <source>
        <dbReference type="Proteomes" id="UP000570361"/>
    </source>
</evidence>
<dbReference type="PROSITE" id="PS01124">
    <property type="entry name" value="HTH_ARAC_FAMILY_2"/>
    <property type="match status" value="1"/>
</dbReference>
<dbReference type="AlphaFoldDB" id="A0A7W5B6G8"/>
<dbReference type="Pfam" id="PF02311">
    <property type="entry name" value="AraC_binding"/>
    <property type="match status" value="1"/>
</dbReference>
<comment type="caution">
    <text evidence="5">The sequence shown here is derived from an EMBL/GenBank/DDBJ whole genome shotgun (WGS) entry which is preliminary data.</text>
</comment>
<organism evidence="5 6">
    <name type="scientific">Paenibacillus phyllosphaerae</name>
    <dbReference type="NCBI Taxonomy" id="274593"/>
    <lineage>
        <taxon>Bacteria</taxon>
        <taxon>Bacillati</taxon>
        <taxon>Bacillota</taxon>
        <taxon>Bacilli</taxon>
        <taxon>Bacillales</taxon>
        <taxon>Paenibacillaceae</taxon>
        <taxon>Paenibacillus</taxon>
    </lineage>
</organism>
<dbReference type="SUPFAM" id="SSF46689">
    <property type="entry name" value="Homeodomain-like"/>
    <property type="match status" value="2"/>
</dbReference>
<dbReference type="InterPro" id="IPR003313">
    <property type="entry name" value="AraC-bd"/>
</dbReference>
<keyword evidence="3" id="KW-0804">Transcription</keyword>
<dbReference type="EMBL" id="JACHXK010000036">
    <property type="protein sequence ID" value="MBB3114576.1"/>
    <property type="molecule type" value="Genomic_DNA"/>
</dbReference>
<dbReference type="InterPro" id="IPR018060">
    <property type="entry name" value="HTH_AraC"/>
</dbReference>
<dbReference type="Proteomes" id="UP000570361">
    <property type="component" value="Unassembled WGS sequence"/>
</dbReference>
<evidence type="ECO:0000256" key="2">
    <source>
        <dbReference type="ARBA" id="ARBA00023125"/>
    </source>
</evidence>
<dbReference type="PANTHER" id="PTHR43280:SF28">
    <property type="entry name" value="HTH-TYPE TRANSCRIPTIONAL ACTIVATOR RHAS"/>
    <property type="match status" value="1"/>
</dbReference>
<dbReference type="Pfam" id="PF12833">
    <property type="entry name" value="HTH_18"/>
    <property type="match status" value="1"/>
</dbReference>
<dbReference type="Gene3D" id="1.10.10.60">
    <property type="entry name" value="Homeodomain-like"/>
    <property type="match status" value="2"/>
</dbReference>
<dbReference type="Gene3D" id="2.60.120.10">
    <property type="entry name" value="Jelly Rolls"/>
    <property type="match status" value="1"/>
</dbReference>
<dbReference type="SMART" id="SM00342">
    <property type="entry name" value="HTH_ARAC"/>
    <property type="match status" value="1"/>
</dbReference>
<dbReference type="InterPro" id="IPR018062">
    <property type="entry name" value="HTH_AraC-typ_CS"/>
</dbReference>
<feature type="domain" description="HTH araC/xylS-type" evidence="4">
    <location>
        <begin position="156"/>
        <end position="254"/>
    </location>
</feature>
<dbReference type="PROSITE" id="PS00041">
    <property type="entry name" value="HTH_ARAC_FAMILY_1"/>
    <property type="match status" value="1"/>
</dbReference>
<evidence type="ECO:0000256" key="3">
    <source>
        <dbReference type="ARBA" id="ARBA00023163"/>
    </source>
</evidence>
<evidence type="ECO:0000256" key="1">
    <source>
        <dbReference type="ARBA" id="ARBA00023015"/>
    </source>
</evidence>
<sequence length="260" mass="29593">MLEYVHDWPAIVYVHPGQGTLFIGQTLYDMQAGDLFLIPGNTIHRTLPDAIDPAITTALTFSPLLFSDGAAADSFTPSTMFEYCKLSKHYRWDTKQDNKSIPQLLDHLHLAHTSKNRCEPAVIQMLQQLLRFLDAELCQGTLPNSRTSTPISAWMNEALQYIDEHLFEDIHLPLLARFTKVSPTQLSQLFQQLIGLNVMEYIFTQRILYAKDLLHHSSSSISEIAAQCGFDSLSCFYKKFKAVTGAPPSHFRRHTSWYLD</sequence>
<reference evidence="5 6" key="1">
    <citation type="submission" date="2020-08" db="EMBL/GenBank/DDBJ databases">
        <title>Genomic Encyclopedia of Type Strains, Phase III (KMG-III): the genomes of soil and plant-associated and newly described type strains.</title>
        <authorList>
            <person name="Whitman W."/>
        </authorList>
    </citation>
    <scope>NUCLEOTIDE SEQUENCE [LARGE SCALE GENOMIC DNA]</scope>
    <source>
        <strain evidence="5 6">CECT 5862</strain>
    </source>
</reference>
<dbReference type="PRINTS" id="PR00032">
    <property type="entry name" value="HTHARAC"/>
</dbReference>
<dbReference type="GO" id="GO:0043565">
    <property type="term" value="F:sequence-specific DNA binding"/>
    <property type="evidence" value="ECO:0007669"/>
    <property type="project" value="InterPro"/>
</dbReference>
<dbReference type="InterPro" id="IPR020449">
    <property type="entry name" value="Tscrpt_reg_AraC-type_HTH"/>
</dbReference>
<evidence type="ECO:0000313" key="5">
    <source>
        <dbReference type="EMBL" id="MBB3114576.1"/>
    </source>
</evidence>
<keyword evidence="1" id="KW-0805">Transcription regulation</keyword>
<keyword evidence="6" id="KW-1185">Reference proteome</keyword>
<name>A0A7W5B6G8_9BACL</name>
<accession>A0A7W5B6G8</accession>
<gene>
    <name evidence="5" type="ORF">FHS18_006698</name>
</gene>